<accession>A0ABQ5BJK9</accession>
<feature type="region of interest" description="Disordered" evidence="1">
    <location>
        <begin position="1"/>
        <end position="30"/>
    </location>
</feature>
<dbReference type="EMBL" id="BQNB010013337">
    <property type="protein sequence ID" value="GJT14723.1"/>
    <property type="molecule type" value="Genomic_DNA"/>
</dbReference>
<evidence type="ECO:0000256" key="1">
    <source>
        <dbReference type="SAM" id="MobiDB-lite"/>
    </source>
</evidence>
<proteinExistence type="predicted"/>
<keyword evidence="3" id="KW-1185">Reference proteome</keyword>
<comment type="caution">
    <text evidence="2">The sequence shown here is derived from an EMBL/GenBank/DDBJ whole genome shotgun (WGS) entry which is preliminary data.</text>
</comment>
<reference evidence="2" key="2">
    <citation type="submission" date="2022-01" db="EMBL/GenBank/DDBJ databases">
        <authorList>
            <person name="Yamashiro T."/>
            <person name="Shiraishi A."/>
            <person name="Satake H."/>
            <person name="Nakayama K."/>
        </authorList>
    </citation>
    <scope>NUCLEOTIDE SEQUENCE</scope>
</reference>
<gene>
    <name evidence="2" type="ORF">Tco_0873429</name>
</gene>
<reference evidence="2" key="1">
    <citation type="journal article" date="2022" name="Int. J. Mol. Sci.">
        <title>Draft Genome of Tanacetum Coccineum: Genomic Comparison of Closely Related Tanacetum-Family Plants.</title>
        <authorList>
            <person name="Yamashiro T."/>
            <person name="Shiraishi A."/>
            <person name="Nakayama K."/>
            <person name="Satake H."/>
        </authorList>
    </citation>
    <scope>NUCLEOTIDE SEQUENCE</scope>
</reference>
<evidence type="ECO:0000313" key="2">
    <source>
        <dbReference type="EMBL" id="GJT14723.1"/>
    </source>
</evidence>
<protein>
    <submittedName>
        <fullName evidence="2">Uncharacterized protein</fullName>
    </submittedName>
</protein>
<name>A0ABQ5BJK9_9ASTR</name>
<sequence length="295" mass="34237">MPRTVRTHDDEAGSSRPKRTQNHGGSHAPTCSSRIFAVRRRRGDIRRAFDINEPIYTESCHEFYSTYEFDEVVTDEEFMTKKLIKFRLAGRGHSLTLLEFDRRLGLYNSHEIHDGGFEVYFHGGLRNDDHFNAYEYWLRISSKEELHLSRSASPTIRSPILRVLQMMITYSLCQRTTGYDKVQINELWLMGMFEARHHNGYANVAWLIPKWLKRKRVGSQRKSMICCGQFITRITKKISLLTGEVLNGWSAPVYCRFLDATTLRELTGSNGRLIVEDPAPGVPRFVMLRPSRLTM</sequence>
<dbReference type="Proteomes" id="UP001151760">
    <property type="component" value="Unassembled WGS sequence"/>
</dbReference>
<evidence type="ECO:0000313" key="3">
    <source>
        <dbReference type="Proteomes" id="UP001151760"/>
    </source>
</evidence>
<feature type="compositionally biased region" description="Basic and acidic residues" evidence="1">
    <location>
        <begin position="1"/>
        <end position="13"/>
    </location>
</feature>
<organism evidence="2 3">
    <name type="scientific">Tanacetum coccineum</name>
    <dbReference type="NCBI Taxonomy" id="301880"/>
    <lineage>
        <taxon>Eukaryota</taxon>
        <taxon>Viridiplantae</taxon>
        <taxon>Streptophyta</taxon>
        <taxon>Embryophyta</taxon>
        <taxon>Tracheophyta</taxon>
        <taxon>Spermatophyta</taxon>
        <taxon>Magnoliopsida</taxon>
        <taxon>eudicotyledons</taxon>
        <taxon>Gunneridae</taxon>
        <taxon>Pentapetalae</taxon>
        <taxon>asterids</taxon>
        <taxon>campanulids</taxon>
        <taxon>Asterales</taxon>
        <taxon>Asteraceae</taxon>
        <taxon>Asteroideae</taxon>
        <taxon>Anthemideae</taxon>
        <taxon>Anthemidinae</taxon>
        <taxon>Tanacetum</taxon>
    </lineage>
</organism>